<dbReference type="PANTHER" id="PTHR36110">
    <property type="entry name" value="RING-CLEAVING DIOXYGENASE MHQE-RELATED"/>
    <property type="match status" value="1"/>
</dbReference>
<accession>A0A081BGI7</accession>
<dbReference type="Proteomes" id="UP000028700">
    <property type="component" value="Unassembled WGS sequence"/>
</dbReference>
<dbReference type="PANTHER" id="PTHR36110:SF3">
    <property type="entry name" value="VOC DOMAIN-CONTAINING PROTEIN"/>
    <property type="match status" value="1"/>
</dbReference>
<reference evidence="2" key="1">
    <citation type="journal article" date="2014" name="Genome Announc.">
        <title>Draft Genome Sequence of Lactobacillus oryzae Strain SG293T.</title>
        <authorList>
            <person name="Tanizawa Y."/>
            <person name="Fujisawa T."/>
            <person name="Mochizuki T."/>
            <person name="Kaminuma E."/>
            <person name="Nakamura Y."/>
            <person name="Tohno M."/>
        </authorList>
    </citation>
    <scope>NUCLEOTIDE SEQUENCE [LARGE SCALE GENOMIC DNA]</scope>
    <source>
        <strain evidence="2">SG293</strain>
    </source>
</reference>
<dbReference type="InterPro" id="IPR037523">
    <property type="entry name" value="VOC_core"/>
</dbReference>
<dbReference type="Gene3D" id="3.10.180.10">
    <property type="entry name" value="2,3-Dihydroxybiphenyl 1,2-Dioxygenase, domain 1"/>
    <property type="match status" value="2"/>
</dbReference>
<keyword evidence="3" id="KW-1185">Reference proteome</keyword>
<dbReference type="eggNOG" id="COG0346">
    <property type="taxonomic scope" value="Bacteria"/>
</dbReference>
<dbReference type="EMBL" id="BBJM01000002">
    <property type="protein sequence ID" value="GAK47155.1"/>
    <property type="molecule type" value="Genomic_DNA"/>
</dbReference>
<dbReference type="STRING" id="1291743.LOSG293_020930"/>
<feature type="domain" description="VOC" evidence="1">
    <location>
        <begin position="10"/>
        <end position="147"/>
    </location>
</feature>
<feature type="domain" description="VOC" evidence="1">
    <location>
        <begin position="161"/>
        <end position="280"/>
    </location>
</feature>
<evidence type="ECO:0000259" key="1">
    <source>
        <dbReference type="PROSITE" id="PS51819"/>
    </source>
</evidence>
<dbReference type="RefSeq" id="WP_235786777.1">
    <property type="nucleotide sequence ID" value="NZ_BBAZ01000012.1"/>
</dbReference>
<comment type="caution">
    <text evidence="2">The sequence shown here is derived from an EMBL/GenBank/DDBJ whole genome shotgun (WGS) entry which is preliminary data.</text>
</comment>
<proteinExistence type="predicted"/>
<protein>
    <submittedName>
        <fullName evidence="2">Glyoxalase</fullName>
    </submittedName>
</protein>
<dbReference type="PROSITE" id="PS51819">
    <property type="entry name" value="VOC"/>
    <property type="match status" value="2"/>
</dbReference>
<evidence type="ECO:0000313" key="2">
    <source>
        <dbReference type="EMBL" id="GAK47155.1"/>
    </source>
</evidence>
<dbReference type="SUPFAM" id="SSF54593">
    <property type="entry name" value="Glyoxalase/Bleomycin resistance protein/Dihydroxybiphenyl dioxygenase"/>
    <property type="match status" value="1"/>
</dbReference>
<dbReference type="AlphaFoldDB" id="A0A081BGI7"/>
<evidence type="ECO:0000313" key="3">
    <source>
        <dbReference type="Proteomes" id="UP000028700"/>
    </source>
</evidence>
<dbReference type="InterPro" id="IPR052537">
    <property type="entry name" value="Extradiol_RC_dioxygenase"/>
</dbReference>
<organism evidence="2 3">
    <name type="scientific">Secundilactobacillus oryzae JCM 18671</name>
    <dbReference type="NCBI Taxonomy" id="1291743"/>
    <lineage>
        <taxon>Bacteria</taxon>
        <taxon>Bacillati</taxon>
        <taxon>Bacillota</taxon>
        <taxon>Bacilli</taxon>
        <taxon>Lactobacillales</taxon>
        <taxon>Lactobacillaceae</taxon>
        <taxon>Secundilactobacillus</taxon>
    </lineage>
</organism>
<name>A0A081BGI7_9LACO</name>
<dbReference type="InterPro" id="IPR029068">
    <property type="entry name" value="Glyas_Bleomycin-R_OHBP_Dase"/>
</dbReference>
<gene>
    <name evidence="2" type="ORF">LOSG293_020930</name>
</gene>
<dbReference type="CDD" id="cd08347">
    <property type="entry name" value="PcpA_C_like"/>
    <property type="match status" value="1"/>
</dbReference>
<sequence>MTKDMNNLVGAHHVTAITSYARKIFEFHTKVLGLHLIKKTVNQDDAHTYHLYFTDDMGTAGTDITFFDFPGIQKGQPGTNSISRTTFRVPNDASLEYWGKRLDDFNIDHEDVSEQFGAKMMKFRDFDDQQYAFVSDEHNAGVEGGTPWRGSDVPDEYAIVGLGPVYITVMNAQHMDVALTDLLGFTRKETEGDFTKYELNDGGHGAQVIIEHREDLPIAIQGYGSVHHAAFTTNNEESLRYWIDCIQKTGLSHSGFVDRFYFKSEYFRVTPGVLFEIATNGPGFLQDETYEESGIHLELPPFLEPYREEIEANLTPVNTGAEDGA</sequence>